<evidence type="ECO:0000313" key="2">
    <source>
        <dbReference type="Proteomes" id="UP000886501"/>
    </source>
</evidence>
<reference evidence="1" key="1">
    <citation type="submission" date="2019-10" db="EMBL/GenBank/DDBJ databases">
        <authorList>
            <consortium name="DOE Joint Genome Institute"/>
            <person name="Kuo A."/>
            <person name="Miyauchi S."/>
            <person name="Kiss E."/>
            <person name="Drula E."/>
            <person name="Kohler A."/>
            <person name="Sanchez-Garcia M."/>
            <person name="Andreopoulos B."/>
            <person name="Barry K.W."/>
            <person name="Bonito G."/>
            <person name="Buee M."/>
            <person name="Carver A."/>
            <person name="Chen C."/>
            <person name="Cichocki N."/>
            <person name="Clum A."/>
            <person name="Culley D."/>
            <person name="Crous P.W."/>
            <person name="Fauchery L."/>
            <person name="Girlanda M."/>
            <person name="Hayes R."/>
            <person name="Keri Z."/>
            <person name="Labutti K."/>
            <person name="Lipzen A."/>
            <person name="Lombard V."/>
            <person name="Magnuson J."/>
            <person name="Maillard F."/>
            <person name="Morin E."/>
            <person name="Murat C."/>
            <person name="Nolan M."/>
            <person name="Ohm R."/>
            <person name="Pangilinan J."/>
            <person name="Pereira M."/>
            <person name="Perotto S."/>
            <person name="Peter M."/>
            <person name="Riley R."/>
            <person name="Sitrit Y."/>
            <person name="Stielow B."/>
            <person name="Szollosi G."/>
            <person name="Zifcakova L."/>
            <person name="Stursova M."/>
            <person name="Spatafora J.W."/>
            <person name="Tedersoo L."/>
            <person name="Vaario L.-M."/>
            <person name="Yamada A."/>
            <person name="Yan M."/>
            <person name="Wang P."/>
            <person name="Xu J."/>
            <person name="Bruns T."/>
            <person name="Baldrian P."/>
            <person name="Vilgalys R."/>
            <person name="Henrissat B."/>
            <person name="Grigoriev I.V."/>
            <person name="Hibbett D."/>
            <person name="Nagy L.G."/>
            <person name="Martin F.M."/>
        </authorList>
    </citation>
    <scope>NUCLEOTIDE SEQUENCE</scope>
    <source>
        <strain evidence="1">P2</strain>
    </source>
</reference>
<proteinExistence type="predicted"/>
<accession>A0ACB6Z3Q7</accession>
<dbReference type="Proteomes" id="UP000886501">
    <property type="component" value="Unassembled WGS sequence"/>
</dbReference>
<protein>
    <submittedName>
        <fullName evidence="1">Uncharacterized protein</fullName>
    </submittedName>
</protein>
<name>A0ACB6Z3Q7_THEGA</name>
<dbReference type="EMBL" id="MU118148">
    <property type="protein sequence ID" value="KAF9644301.1"/>
    <property type="molecule type" value="Genomic_DNA"/>
</dbReference>
<comment type="caution">
    <text evidence="1">The sequence shown here is derived from an EMBL/GenBank/DDBJ whole genome shotgun (WGS) entry which is preliminary data.</text>
</comment>
<organism evidence="1 2">
    <name type="scientific">Thelephora ganbajun</name>
    <name type="common">Ganba fungus</name>
    <dbReference type="NCBI Taxonomy" id="370292"/>
    <lineage>
        <taxon>Eukaryota</taxon>
        <taxon>Fungi</taxon>
        <taxon>Dikarya</taxon>
        <taxon>Basidiomycota</taxon>
        <taxon>Agaricomycotina</taxon>
        <taxon>Agaricomycetes</taxon>
        <taxon>Thelephorales</taxon>
        <taxon>Thelephoraceae</taxon>
        <taxon>Thelephora</taxon>
    </lineage>
</organism>
<keyword evidence="2" id="KW-1185">Reference proteome</keyword>
<gene>
    <name evidence="1" type="ORF">BDM02DRAFT_992609</name>
</gene>
<sequence length="141" mass="16021">MQKCHAYTLAVFRRLDGEPKMRNYLPVYDRRCISLSSNGQFGMYAGGDFEKSKAHIGHRPARVYQNSRNNTIAVVLLLLFVLTNHISQQLGFLLVTGNITAAQVFFMIFLEFSGRKASHCSSDAPTVQMRTRVWRRGGLHL</sequence>
<evidence type="ECO:0000313" key="1">
    <source>
        <dbReference type="EMBL" id="KAF9644301.1"/>
    </source>
</evidence>
<reference evidence="1" key="2">
    <citation type="journal article" date="2020" name="Nat. Commun.">
        <title>Large-scale genome sequencing of mycorrhizal fungi provides insights into the early evolution of symbiotic traits.</title>
        <authorList>
            <person name="Miyauchi S."/>
            <person name="Kiss E."/>
            <person name="Kuo A."/>
            <person name="Drula E."/>
            <person name="Kohler A."/>
            <person name="Sanchez-Garcia M."/>
            <person name="Morin E."/>
            <person name="Andreopoulos B."/>
            <person name="Barry K.W."/>
            <person name="Bonito G."/>
            <person name="Buee M."/>
            <person name="Carver A."/>
            <person name="Chen C."/>
            <person name="Cichocki N."/>
            <person name="Clum A."/>
            <person name="Culley D."/>
            <person name="Crous P.W."/>
            <person name="Fauchery L."/>
            <person name="Girlanda M."/>
            <person name="Hayes R.D."/>
            <person name="Keri Z."/>
            <person name="LaButti K."/>
            <person name="Lipzen A."/>
            <person name="Lombard V."/>
            <person name="Magnuson J."/>
            <person name="Maillard F."/>
            <person name="Murat C."/>
            <person name="Nolan M."/>
            <person name="Ohm R.A."/>
            <person name="Pangilinan J."/>
            <person name="Pereira M.F."/>
            <person name="Perotto S."/>
            <person name="Peter M."/>
            <person name="Pfister S."/>
            <person name="Riley R."/>
            <person name="Sitrit Y."/>
            <person name="Stielow J.B."/>
            <person name="Szollosi G."/>
            <person name="Zifcakova L."/>
            <person name="Stursova M."/>
            <person name="Spatafora J.W."/>
            <person name="Tedersoo L."/>
            <person name="Vaario L.M."/>
            <person name="Yamada A."/>
            <person name="Yan M."/>
            <person name="Wang P."/>
            <person name="Xu J."/>
            <person name="Bruns T."/>
            <person name="Baldrian P."/>
            <person name="Vilgalys R."/>
            <person name="Dunand C."/>
            <person name="Henrissat B."/>
            <person name="Grigoriev I.V."/>
            <person name="Hibbett D."/>
            <person name="Nagy L.G."/>
            <person name="Martin F.M."/>
        </authorList>
    </citation>
    <scope>NUCLEOTIDE SEQUENCE</scope>
    <source>
        <strain evidence="1">P2</strain>
    </source>
</reference>